<evidence type="ECO:0000256" key="3">
    <source>
        <dbReference type="ARBA" id="ARBA00023239"/>
    </source>
</evidence>
<name>A0A430B5H6_9ENTE</name>
<dbReference type="SUPFAM" id="SSF53686">
    <property type="entry name" value="Tryptophan synthase beta subunit-like PLP-dependent enzymes"/>
    <property type="match status" value="1"/>
</dbReference>
<dbReference type="NCBIfam" id="NF002823">
    <property type="entry name" value="PRK02991.1"/>
    <property type="match status" value="1"/>
</dbReference>
<evidence type="ECO:0000256" key="1">
    <source>
        <dbReference type="ARBA" id="ARBA00001933"/>
    </source>
</evidence>
<dbReference type="NCBIfam" id="TIGR02035">
    <property type="entry name" value="D_Ser_am_lyase"/>
    <property type="match status" value="1"/>
</dbReference>
<dbReference type="InterPro" id="IPR011780">
    <property type="entry name" value="D_Ser_am_lyase"/>
</dbReference>
<evidence type="ECO:0000259" key="5">
    <source>
        <dbReference type="Pfam" id="PF00291"/>
    </source>
</evidence>
<keyword evidence="2 4" id="KW-0663">Pyridoxal phosphate</keyword>
<evidence type="ECO:0000256" key="4">
    <source>
        <dbReference type="HAMAP-Rule" id="MF_01030"/>
    </source>
</evidence>
<comment type="cofactor">
    <cofactor evidence="1 4">
        <name>pyridoxal 5'-phosphate</name>
        <dbReference type="ChEBI" id="CHEBI:597326"/>
    </cofactor>
</comment>
<evidence type="ECO:0000313" key="6">
    <source>
        <dbReference type="EMBL" id="RSU15511.1"/>
    </source>
</evidence>
<comment type="catalytic activity">
    <reaction evidence="4">
        <text>D-serine = pyruvate + NH4(+)</text>
        <dbReference type="Rhea" id="RHEA:13977"/>
        <dbReference type="ChEBI" id="CHEBI:15361"/>
        <dbReference type="ChEBI" id="CHEBI:28938"/>
        <dbReference type="ChEBI" id="CHEBI:35247"/>
        <dbReference type="EC" id="4.3.1.18"/>
    </reaction>
</comment>
<dbReference type="RefSeq" id="WP_126805967.1">
    <property type="nucleotide sequence ID" value="NZ_NGKA01000001.1"/>
</dbReference>
<dbReference type="GO" id="GO:0008721">
    <property type="term" value="F:D-serine ammonia-lyase activity"/>
    <property type="evidence" value="ECO:0007669"/>
    <property type="project" value="UniProtKB-EC"/>
</dbReference>
<dbReference type="AlphaFoldDB" id="A0A430B5H6"/>
<dbReference type="GO" id="GO:0016836">
    <property type="term" value="F:hydro-lyase activity"/>
    <property type="evidence" value="ECO:0007669"/>
    <property type="project" value="UniProtKB-UniRule"/>
</dbReference>
<dbReference type="Pfam" id="PF00291">
    <property type="entry name" value="PALP"/>
    <property type="match status" value="1"/>
</dbReference>
<dbReference type="Gene3D" id="3.40.50.1100">
    <property type="match status" value="2"/>
</dbReference>
<dbReference type="Proteomes" id="UP000287605">
    <property type="component" value="Unassembled WGS sequence"/>
</dbReference>
<sequence length="430" mass="47899">MLDNKDSQSIWLNKLKSKEPIFWLNPKLDNRLSPEVTKKEIEEASQRLLRFAPYIQKVFPETQESNGMIESPLLSIEPMKDYLSSTEKITLRGKLFLKCDNMLPISGSIKARGGIYEVLYLAEKLALAKGLLQLTDDYAKLAEKKFRDFFSGYSITVGSTGNLGLSIGIMGAKLGFRVSVHMSADARQWKKNLLRQHGAQVVEYAGDYQQAVDGGRKKSENNPNDFFIDDENSMTLFLGYATAARRVEQQLKEQKIVIDSSHPLFLYLPCGVGGAPGGITYGFKEIFGEHVHCIFAEPIQVPSMLLGVLTGKHHRISVQDIGLDGKTAADGLAVGRPSKLVGRIVGNLVDAFYTCSDDDLYELVNQLYQIQDIFVEPSAAAGFPGVYLAHKSQEYMNRFTKKSLDNGTHIVWATGGNMVPQAEREKYLKI</sequence>
<organism evidence="6 7">
    <name type="scientific">Vagococcus elongatus</name>
    <dbReference type="NCBI Taxonomy" id="180344"/>
    <lineage>
        <taxon>Bacteria</taxon>
        <taxon>Bacillati</taxon>
        <taxon>Bacillota</taxon>
        <taxon>Bacilli</taxon>
        <taxon>Lactobacillales</taxon>
        <taxon>Enterococcaceae</taxon>
        <taxon>Vagococcus</taxon>
    </lineage>
</organism>
<dbReference type="GO" id="GO:0036088">
    <property type="term" value="P:D-serine catabolic process"/>
    <property type="evidence" value="ECO:0007669"/>
    <property type="project" value="TreeGrafter"/>
</dbReference>
<dbReference type="GO" id="GO:0030170">
    <property type="term" value="F:pyridoxal phosphate binding"/>
    <property type="evidence" value="ECO:0007669"/>
    <property type="project" value="InterPro"/>
</dbReference>
<proteinExistence type="inferred from homology"/>
<dbReference type="PROSITE" id="PS00165">
    <property type="entry name" value="DEHYDRATASE_SER_THR"/>
    <property type="match status" value="1"/>
</dbReference>
<evidence type="ECO:0000313" key="7">
    <source>
        <dbReference type="Proteomes" id="UP000287605"/>
    </source>
</evidence>
<dbReference type="InterPro" id="IPR036052">
    <property type="entry name" value="TrpB-like_PALP_sf"/>
</dbReference>
<protein>
    <recommendedName>
        <fullName evidence="4">Probable D-serine dehydratase</fullName>
        <ecNumber evidence="4">4.3.1.18</ecNumber>
    </recommendedName>
    <alternativeName>
        <fullName evidence="4">D-serine deaminase</fullName>
        <shortName evidence="4">DSD</shortName>
    </alternativeName>
</protein>
<comment type="caution">
    <text evidence="6">The sequence shown here is derived from an EMBL/GenBank/DDBJ whole genome shotgun (WGS) entry which is preliminary data.</text>
</comment>
<dbReference type="InterPro" id="IPR000634">
    <property type="entry name" value="Ser/Thr_deHydtase_PyrdxlP-BS"/>
</dbReference>
<accession>A0A430B5H6</accession>
<dbReference type="EC" id="4.3.1.18" evidence="4"/>
<feature type="domain" description="Tryptophan synthase beta chain-like PALP" evidence="5">
    <location>
        <begin position="91"/>
        <end position="393"/>
    </location>
</feature>
<dbReference type="InterPro" id="IPR050147">
    <property type="entry name" value="Ser/Thr_Dehydratase"/>
</dbReference>
<keyword evidence="7" id="KW-1185">Reference proteome</keyword>
<dbReference type="PANTHER" id="PTHR48078">
    <property type="entry name" value="THREONINE DEHYDRATASE, MITOCHONDRIAL-RELATED"/>
    <property type="match status" value="1"/>
</dbReference>
<dbReference type="PANTHER" id="PTHR48078:SF9">
    <property type="entry name" value="D-SERINE DEHYDRATASE"/>
    <property type="match status" value="1"/>
</dbReference>
<reference evidence="6 7" key="1">
    <citation type="submission" date="2017-05" db="EMBL/GenBank/DDBJ databases">
        <title>Vagococcus spp. assemblies.</title>
        <authorList>
            <person name="Gulvik C.A."/>
        </authorList>
    </citation>
    <scope>NUCLEOTIDE SEQUENCE [LARGE SCALE GENOMIC DNA]</scope>
    <source>
        <strain evidence="6 7">CCUG 51432</strain>
    </source>
</reference>
<dbReference type="HAMAP" id="MF_01030">
    <property type="entry name" value="D_Ser_dehydrat"/>
    <property type="match status" value="1"/>
</dbReference>
<feature type="modified residue" description="N6-(pyridoxal phosphate)lysine" evidence="4">
    <location>
        <position position="110"/>
    </location>
</feature>
<dbReference type="GO" id="GO:0009097">
    <property type="term" value="P:isoleucine biosynthetic process"/>
    <property type="evidence" value="ECO:0007669"/>
    <property type="project" value="TreeGrafter"/>
</dbReference>
<evidence type="ECO:0000256" key="2">
    <source>
        <dbReference type="ARBA" id="ARBA00022898"/>
    </source>
</evidence>
<dbReference type="InterPro" id="IPR001926">
    <property type="entry name" value="TrpB-like_PALP"/>
</dbReference>
<comment type="similarity">
    <text evidence="4">Belongs to the serine/threonine dehydratase family. DsdA subfamily.</text>
</comment>
<gene>
    <name evidence="4" type="primary">dsdA</name>
    <name evidence="6" type="ORF">CBF29_00075</name>
</gene>
<keyword evidence="3 4" id="KW-0456">Lyase</keyword>
<dbReference type="OrthoDB" id="9780546at2"/>
<dbReference type="EMBL" id="NGKA01000001">
    <property type="protein sequence ID" value="RSU15511.1"/>
    <property type="molecule type" value="Genomic_DNA"/>
</dbReference>